<dbReference type="PROSITE" id="PS51819">
    <property type="entry name" value="VOC"/>
    <property type="match status" value="1"/>
</dbReference>
<sequence length="150" mass="16911">MKPNLTHIALHVADLQACIRFYQKYCQLNIIHERHASKDIVWMAEKGREQELILVIMSDGPNRNAADQGYGHLGFAVENKAKVDQLAQLAEEDGILIWSPREEPYPVGYYCGIVDPNGNFIEFSYGQPLGPGAKPIDEERSYNTTFNPSC</sequence>
<keyword evidence="3" id="KW-1185">Reference proteome</keyword>
<dbReference type="InterPro" id="IPR052393">
    <property type="entry name" value="Cadmium-induced_rsp"/>
</dbReference>
<evidence type="ECO:0000259" key="1">
    <source>
        <dbReference type="PROSITE" id="PS51819"/>
    </source>
</evidence>
<dbReference type="Pfam" id="PF00903">
    <property type="entry name" value="Glyoxalase"/>
    <property type="match status" value="1"/>
</dbReference>
<comment type="caution">
    <text evidence="2">The sequence shown here is derived from an EMBL/GenBank/DDBJ whole genome shotgun (WGS) entry which is preliminary data.</text>
</comment>
<gene>
    <name evidence="2" type="ORF">KCG35_13910</name>
</gene>
<proteinExistence type="predicted"/>
<dbReference type="Gene3D" id="3.10.180.10">
    <property type="entry name" value="2,3-Dihydroxybiphenyl 1,2-Dioxygenase, domain 1"/>
    <property type="match status" value="1"/>
</dbReference>
<accession>A0ABS5ZDK8</accession>
<dbReference type="Proteomes" id="UP000690515">
    <property type="component" value="Unassembled WGS sequence"/>
</dbReference>
<feature type="domain" description="VOC" evidence="1">
    <location>
        <begin position="4"/>
        <end position="126"/>
    </location>
</feature>
<dbReference type="RefSeq" id="WP_215820386.1">
    <property type="nucleotide sequence ID" value="NZ_JAGSOY010000031.1"/>
</dbReference>
<dbReference type="InterPro" id="IPR029068">
    <property type="entry name" value="Glyas_Bleomycin-R_OHBP_Dase"/>
</dbReference>
<dbReference type="EMBL" id="JAGSOY010000031">
    <property type="protein sequence ID" value="MBU2712157.1"/>
    <property type="molecule type" value="Genomic_DNA"/>
</dbReference>
<evidence type="ECO:0000313" key="2">
    <source>
        <dbReference type="EMBL" id="MBU2712157.1"/>
    </source>
</evidence>
<evidence type="ECO:0000313" key="3">
    <source>
        <dbReference type="Proteomes" id="UP000690515"/>
    </source>
</evidence>
<dbReference type="PANTHER" id="PTHR41294">
    <property type="entry name" value="CADMIUM-INDUCED PROTEIN CADI"/>
    <property type="match status" value="1"/>
</dbReference>
<dbReference type="PANTHER" id="PTHR41294:SF1">
    <property type="entry name" value="CADMIUM-INDUCED PROTEIN CADI"/>
    <property type="match status" value="1"/>
</dbReference>
<name>A0ABS5ZDK8_9GAMM</name>
<protein>
    <submittedName>
        <fullName evidence="2">VOC family protein</fullName>
    </submittedName>
</protein>
<dbReference type="InterPro" id="IPR037523">
    <property type="entry name" value="VOC_core"/>
</dbReference>
<reference evidence="2 3" key="1">
    <citation type="submission" date="2021-04" db="EMBL/GenBank/DDBJ databases">
        <authorList>
            <person name="Pira H."/>
            <person name="Risdian C."/>
            <person name="Wink J."/>
        </authorList>
    </citation>
    <scope>NUCLEOTIDE SEQUENCE [LARGE SCALE GENOMIC DNA]</scope>
    <source>
        <strain evidence="2 3">WH53</strain>
    </source>
</reference>
<dbReference type="InterPro" id="IPR004360">
    <property type="entry name" value="Glyas_Fos-R_dOase_dom"/>
</dbReference>
<dbReference type="SUPFAM" id="SSF54593">
    <property type="entry name" value="Glyoxalase/Bleomycin resistance protein/Dihydroxybiphenyl dioxygenase"/>
    <property type="match status" value="1"/>
</dbReference>
<dbReference type="CDD" id="cd06587">
    <property type="entry name" value="VOC"/>
    <property type="match status" value="1"/>
</dbReference>
<organism evidence="2 3">
    <name type="scientific">Zooshikella harenae</name>
    <dbReference type="NCBI Taxonomy" id="2827238"/>
    <lineage>
        <taxon>Bacteria</taxon>
        <taxon>Pseudomonadati</taxon>
        <taxon>Pseudomonadota</taxon>
        <taxon>Gammaproteobacteria</taxon>
        <taxon>Oceanospirillales</taxon>
        <taxon>Zooshikellaceae</taxon>
        <taxon>Zooshikella</taxon>
    </lineage>
</organism>